<gene>
    <name evidence="2" type="ORF">Nepgr_017987</name>
</gene>
<feature type="compositionally biased region" description="Low complexity" evidence="1">
    <location>
        <begin position="29"/>
        <end position="39"/>
    </location>
</feature>
<evidence type="ECO:0000256" key="1">
    <source>
        <dbReference type="SAM" id="MobiDB-lite"/>
    </source>
</evidence>
<feature type="compositionally biased region" description="Polar residues" evidence="1">
    <location>
        <begin position="40"/>
        <end position="59"/>
    </location>
</feature>
<dbReference type="AlphaFoldDB" id="A0AAD3STT9"/>
<comment type="caution">
    <text evidence="2">The sequence shown here is derived from an EMBL/GenBank/DDBJ whole genome shotgun (WGS) entry which is preliminary data.</text>
</comment>
<feature type="region of interest" description="Disordered" evidence="1">
    <location>
        <begin position="1"/>
        <end position="62"/>
    </location>
</feature>
<sequence>MQDHIHHVTAPPHPADEPGTNQHTPDYKSSSATSFRISSTPASAGHCSSQSASQPTNISKGRGYQTRGIIPFFTMQQNGSTPPTASNTPNSRTPELLVSGVFSLVPQLEAVLHLVAGCVAASAVLQCVVRLPVALCILFLLMSLLAPCAICVADAGEDALSIIPASFSGGCKKAGKWTSFTLLRSLLVSKFHLRACAVMKVKCRYCNGGGFGAAQLIRSCCLPGGWCPGNASSLIDILPNPGADIEIHDLSIPPSDGKTSEMEPTSAIDLDLTPNPISRISKKYSLVASNLGEPFSSSSTGSLELAKKKSRSRIKPYTSK</sequence>
<evidence type="ECO:0000313" key="2">
    <source>
        <dbReference type="EMBL" id="GMH16146.1"/>
    </source>
</evidence>
<evidence type="ECO:0000313" key="3">
    <source>
        <dbReference type="Proteomes" id="UP001279734"/>
    </source>
</evidence>
<name>A0AAD3STT9_NEPGR</name>
<accession>A0AAD3STT9</accession>
<dbReference type="EMBL" id="BSYO01000016">
    <property type="protein sequence ID" value="GMH16146.1"/>
    <property type="molecule type" value="Genomic_DNA"/>
</dbReference>
<feature type="region of interest" description="Disordered" evidence="1">
    <location>
        <begin position="291"/>
        <end position="320"/>
    </location>
</feature>
<proteinExistence type="predicted"/>
<protein>
    <submittedName>
        <fullName evidence="2">Uncharacterized protein</fullName>
    </submittedName>
</protein>
<organism evidence="2 3">
    <name type="scientific">Nepenthes gracilis</name>
    <name type="common">Slender pitcher plant</name>
    <dbReference type="NCBI Taxonomy" id="150966"/>
    <lineage>
        <taxon>Eukaryota</taxon>
        <taxon>Viridiplantae</taxon>
        <taxon>Streptophyta</taxon>
        <taxon>Embryophyta</taxon>
        <taxon>Tracheophyta</taxon>
        <taxon>Spermatophyta</taxon>
        <taxon>Magnoliopsida</taxon>
        <taxon>eudicotyledons</taxon>
        <taxon>Gunneridae</taxon>
        <taxon>Pentapetalae</taxon>
        <taxon>Caryophyllales</taxon>
        <taxon>Nepenthaceae</taxon>
        <taxon>Nepenthes</taxon>
    </lineage>
</organism>
<reference evidence="2" key="1">
    <citation type="submission" date="2023-05" db="EMBL/GenBank/DDBJ databases">
        <title>Nepenthes gracilis genome sequencing.</title>
        <authorList>
            <person name="Fukushima K."/>
        </authorList>
    </citation>
    <scope>NUCLEOTIDE SEQUENCE</scope>
    <source>
        <strain evidence="2">SING2019-196</strain>
    </source>
</reference>
<keyword evidence="3" id="KW-1185">Reference proteome</keyword>
<dbReference type="Proteomes" id="UP001279734">
    <property type="component" value="Unassembled WGS sequence"/>
</dbReference>
<feature type="compositionally biased region" description="Polar residues" evidence="1">
    <location>
        <begin position="19"/>
        <end position="28"/>
    </location>
</feature>